<dbReference type="AlphaFoldDB" id="A0A7M2RFB0"/>
<gene>
    <name evidence="2" type="ORF">INP51_13240</name>
</gene>
<reference evidence="2 3" key="1">
    <citation type="submission" date="2020-10" db="EMBL/GenBank/DDBJ databases">
        <title>Blautia liquoris sp.nov., isolated from the mud in a fermentation cellar used for the production of Chinese strong-flavoured liquor.</title>
        <authorList>
            <person name="Lu L."/>
        </authorList>
    </citation>
    <scope>NUCLEOTIDE SEQUENCE [LARGE SCALE GENOMIC DNA]</scope>
    <source>
        <strain evidence="2 3">LZLJ-3</strain>
    </source>
</reference>
<protein>
    <submittedName>
        <fullName evidence="2">Uncharacterized protein</fullName>
    </submittedName>
</protein>
<evidence type="ECO:0000313" key="2">
    <source>
        <dbReference type="EMBL" id="QOV18939.1"/>
    </source>
</evidence>
<feature type="compositionally biased region" description="Polar residues" evidence="1">
    <location>
        <begin position="67"/>
        <end position="81"/>
    </location>
</feature>
<dbReference type="RefSeq" id="WP_193735299.1">
    <property type="nucleotide sequence ID" value="NZ_CP063304.1"/>
</dbReference>
<proteinExistence type="predicted"/>
<sequence length="91" mass="10223">MKGKWEVTAQFIADTQMYAVYRLRDVDAVDHSGNREYAGGYVTDRAEAEFVAERLNAEDEEKGPESGNPQDQKTKNITSIIGYNEAFDNGE</sequence>
<keyword evidence="3" id="KW-1185">Reference proteome</keyword>
<dbReference type="Proteomes" id="UP000593601">
    <property type="component" value="Chromosome"/>
</dbReference>
<dbReference type="EMBL" id="CP063304">
    <property type="protein sequence ID" value="QOV18939.1"/>
    <property type="molecule type" value="Genomic_DNA"/>
</dbReference>
<dbReference type="KEGG" id="bliq:INP51_13240"/>
<evidence type="ECO:0000256" key="1">
    <source>
        <dbReference type="SAM" id="MobiDB-lite"/>
    </source>
</evidence>
<feature type="region of interest" description="Disordered" evidence="1">
    <location>
        <begin position="56"/>
        <end position="91"/>
    </location>
</feature>
<name>A0A7M2RFB0_9FIRM</name>
<organism evidence="2 3">
    <name type="scientific">Blautia liquoris</name>
    <dbReference type="NCBI Taxonomy" id="2779518"/>
    <lineage>
        <taxon>Bacteria</taxon>
        <taxon>Bacillati</taxon>
        <taxon>Bacillota</taxon>
        <taxon>Clostridia</taxon>
        <taxon>Lachnospirales</taxon>
        <taxon>Lachnospiraceae</taxon>
        <taxon>Blautia</taxon>
    </lineage>
</organism>
<evidence type="ECO:0000313" key="3">
    <source>
        <dbReference type="Proteomes" id="UP000593601"/>
    </source>
</evidence>
<accession>A0A7M2RFB0</accession>